<evidence type="ECO:0000256" key="5">
    <source>
        <dbReference type="ARBA" id="ARBA00022917"/>
    </source>
</evidence>
<dbReference type="InterPro" id="IPR024109">
    <property type="entry name" value="Trp-tRNA-ligase_bac-type"/>
</dbReference>
<evidence type="ECO:0000256" key="6">
    <source>
        <dbReference type="ARBA" id="ARBA00023146"/>
    </source>
</evidence>
<comment type="subcellular location">
    <subcellularLocation>
        <location evidence="8">Cytoplasm</location>
    </subcellularLocation>
</comment>
<dbReference type="NCBIfam" id="TIGR00233">
    <property type="entry name" value="trpS"/>
    <property type="match status" value="1"/>
</dbReference>
<keyword evidence="2 8" id="KW-0436">Ligase</keyword>
<evidence type="ECO:0000256" key="3">
    <source>
        <dbReference type="ARBA" id="ARBA00022741"/>
    </source>
</evidence>
<keyword evidence="5 8" id="KW-0648">Protein biosynthesis</keyword>
<dbReference type="InterPro" id="IPR001412">
    <property type="entry name" value="aa-tRNA-synth_I_CS"/>
</dbReference>
<reference evidence="10 11" key="1">
    <citation type="journal article" date="2016" name="Nat. Commun.">
        <title>Thousands of microbial genomes shed light on interconnected biogeochemical processes in an aquifer system.</title>
        <authorList>
            <person name="Anantharaman K."/>
            <person name="Brown C.T."/>
            <person name="Hug L.A."/>
            <person name="Sharon I."/>
            <person name="Castelle C.J."/>
            <person name="Probst A.J."/>
            <person name="Thomas B.C."/>
            <person name="Singh A."/>
            <person name="Wilkins M.J."/>
            <person name="Karaoz U."/>
            <person name="Brodie E.L."/>
            <person name="Williams K.H."/>
            <person name="Hubbard S.S."/>
            <person name="Banfield J.F."/>
        </authorList>
    </citation>
    <scope>NUCLEOTIDE SEQUENCE [LARGE SCALE GENOMIC DNA]</scope>
</reference>
<dbReference type="Pfam" id="PF00579">
    <property type="entry name" value="tRNA-synt_1b"/>
    <property type="match status" value="1"/>
</dbReference>
<comment type="subunit">
    <text evidence="8">Homodimer.</text>
</comment>
<comment type="similarity">
    <text evidence="1 8 9">Belongs to the class-I aminoacyl-tRNA synthetase family.</text>
</comment>
<evidence type="ECO:0000256" key="4">
    <source>
        <dbReference type="ARBA" id="ARBA00022840"/>
    </source>
</evidence>
<feature type="binding site" evidence="8">
    <location>
        <begin position="144"/>
        <end position="146"/>
    </location>
    <ligand>
        <name>ATP</name>
        <dbReference type="ChEBI" id="CHEBI:30616"/>
    </ligand>
</feature>
<evidence type="ECO:0000256" key="7">
    <source>
        <dbReference type="ARBA" id="ARBA00049929"/>
    </source>
</evidence>
<feature type="binding site" evidence="8">
    <location>
        <position position="132"/>
    </location>
    <ligand>
        <name>L-tryptophan</name>
        <dbReference type="ChEBI" id="CHEBI:57912"/>
    </ligand>
</feature>
<accession>A0A1G2R5U8</accession>
<dbReference type="GO" id="GO:0004830">
    <property type="term" value="F:tryptophan-tRNA ligase activity"/>
    <property type="evidence" value="ECO:0007669"/>
    <property type="project" value="UniProtKB-UniRule"/>
</dbReference>
<keyword evidence="4 8" id="KW-0067">ATP-binding</keyword>
<evidence type="ECO:0000313" key="11">
    <source>
        <dbReference type="Proteomes" id="UP000178092"/>
    </source>
</evidence>
<dbReference type="HAMAP" id="MF_00140_B">
    <property type="entry name" value="Trp_tRNA_synth_B"/>
    <property type="match status" value="1"/>
</dbReference>
<keyword evidence="8" id="KW-0963">Cytoplasm</keyword>
<evidence type="ECO:0000256" key="2">
    <source>
        <dbReference type="ARBA" id="ARBA00022598"/>
    </source>
</evidence>
<evidence type="ECO:0000256" key="9">
    <source>
        <dbReference type="RuleBase" id="RU363036"/>
    </source>
</evidence>
<keyword evidence="3 8" id="KW-0547">Nucleotide-binding</keyword>
<evidence type="ECO:0000313" key="10">
    <source>
        <dbReference type="EMBL" id="OHA67461.1"/>
    </source>
</evidence>
<feature type="binding site" evidence="8">
    <location>
        <position position="183"/>
    </location>
    <ligand>
        <name>ATP</name>
        <dbReference type="ChEBI" id="CHEBI:30616"/>
    </ligand>
</feature>
<dbReference type="InterPro" id="IPR002305">
    <property type="entry name" value="aa-tRNA-synth_Ic"/>
</dbReference>
<dbReference type="CDD" id="cd00806">
    <property type="entry name" value="TrpRS_core"/>
    <property type="match status" value="1"/>
</dbReference>
<feature type="binding site" evidence="8">
    <location>
        <begin position="192"/>
        <end position="196"/>
    </location>
    <ligand>
        <name>ATP</name>
        <dbReference type="ChEBI" id="CHEBI:30616"/>
    </ligand>
</feature>
<dbReference type="GO" id="GO:0005829">
    <property type="term" value="C:cytosol"/>
    <property type="evidence" value="ECO:0007669"/>
    <property type="project" value="TreeGrafter"/>
</dbReference>
<dbReference type="InterPro" id="IPR002306">
    <property type="entry name" value="Trp-tRNA-ligase"/>
</dbReference>
<feature type="short sequence motif" description="'KMSKS' region" evidence="8">
    <location>
        <begin position="192"/>
        <end position="196"/>
    </location>
</feature>
<evidence type="ECO:0000256" key="1">
    <source>
        <dbReference type="ARBA" id="ARBA00005594"/>
    </source>
</evidence>
<dbReference type="SUPFAM" id="SSF52374">
    <property type="entry name" value="Nucleotidylyl transferase"/>
    <property type="match status" value="1"/>
</dbReference>
<dbReference type="InterPro" id="IPR050203">
    <property type="entry name" value="Trp-tRNA_synthetase"/>
</dbReference>
<dbReference type="Proteomes" id="UP000178092">
    <property type="component" value="Unassembled WGS sequence"/>
</dbReference>
<dbReference type="EC" id="6.1.1.2" evidence="8"/>
<dbReference type="AlphaFoldDB" id="A0A1G2R5U8"/>
<dbReference type="PANTHER" id="PTHR43766:SF1">
    <property type="entry name" value="TRYPTOPHAN--TRNA LIGASE, MITOCHONDRIAL"/>
    <property type="match status" value="1"/>
</dbReference>
<name>A0A1G2R5U8_9BACT</name>
<dbReference type="GO" id="GO:0006436">
    <property type="term" value="P:tryptophanyl-tRNA aminoacylation"/>
    <property type="evidence" value="ECO:0007669"/>
    <property type="project" value="UniProtKB-UniRule"/>
</dbReference>
<gene>
    <name evidence="8" type="primary">trpS</name>
    <name evidence="10" type="ORF">A3C04_00865</name>
</gene>
<keyword evidence="6 8" id="KW-0030">Aminoacyl-tRNA synthetase</keyword>
<feature type="binding site" evidence="8">
    <location>
        <begin position="8"/>
        <end position="10"/>
    </location>
    <ligand>
        <name>ATP</name>
        <dbReference type="ChEBI" id="CHEBI:30616"/>
    </ligand>
</feature>
<comment type="function">
    <text evidence="8">Catalyzes the attachment of tryptophan to tRNA(Trp).</text>
</comment>
<feature type="binding site" evidence="8">
    <location>
        <begin position="16"/>
        <end position="17"/>
    </location>
    <ligand>
        <name>ATP</name>
        <dbReference type="ChEBI" id="CHEBI:30616"/>
    </ligand>
</feature>
<protein>
    <recommendedName>
        <fullName evidence="8">Tryptophan--tRNA ligase</fullName>
        <ecNumber evidence="8">6.1.1.2</ecNumber>
    </recommendedName>
    <alternativeName>
        <fullName evidence="8">Tryptophanyl-tRNA synthetase</fullName>
        <shortName evidence="8">TrpRS</shortName>
    </alternativeName>
</protein>
<dbReference type="FunFam" id="1.10.240.10:FF:000002">
    <property type="entry name" value="Tryptophan--tRNA ligase"/>
    <property type="match status" value="1"/>
</dbReference>
<dbReference type="PANTHER" id="PTHR43766">
    <property type="entry name" value="TRYPTOPHAN--TRNA LIGASE, MITOCHONDRIAL"/>
    <property type="match status" value="1"/>
</dbReference>
<comment type="catalytic activity">
    <reaction evidence="7 8">
        <text>tRNA(Trp) + L-tryptophan + ATP = L-tryptophyl-tRNA(Trp) + AMP + diphosphate + H(+)</text>
        <dbReference type="Rhea" id="RHEA:24080"/>
        <dbReference type="Rhea" id="RHEA-COMP:9671"/>
        <dbReference type="Rhea" id="RHEA-COMP:9705"/>
        <dbReference type="ChEBI" id="CHEBI:15378"/>
        <dbReference type="ChEBI" id="CHEBI:30616"/>
        <dbReference type="ChEBI" id="CHEBI:33019"/>
        <dbReference type="ChEBI" id="CHEBI:57912"/>
        <dbReference type="ChEBI" id="CHEBI:78442"/>
        <dbReference type="ChEBI" id="CHEBI:78535"/>
        <dbReference type="ChEBI" id="CHEBI:456215"/>
        <dbReference type="EC" id="6.1.1.2"/>
    </reaction>
</comment>
<dbReference type="Gene3D" id="1.10.240.10">
    <property type="entry name" value="Tyrosyl-Transfer RNA Synthetase"/>
    <property type="match status" value="1"/>
</dbReference>
<evidence type="ECO:0000256" key="8">
    <source>
        <dbReference type="HAMAP-Rule" id="MF_00140"/>
    </source>
</evidence>
<comment type="caution">
    <text evidence="10">The sequence shown here is derived from an EMBL/GenBank/DDBJ whole genome shotgun (WGS) entry which is preliminary data.</text>
</comment>
<proteinExistence type="inferred from homology"/>
<dbReference type="Gene3D" id="3.40.50.620">
    <property type="entry name" value="HUPs"/>
    <property type="match status" value="1"/>
</dbReference>
<comment type="caution">
    <text evidence="8">Lacks conserved residue(s) required for the propagation of feature annotation.</text>
</comment>
<dbReference type="PROSITE" id="PS00178">
    <property type="entry name" value="AA_TRNA_LIGASE_I"/>
    <property type="match status" value="1"/>
</dbReference>
<sequence length="328" mass="37409">MRIFSGIQPTGQMHIGNYLGATRNWVNLQNEHSCLYTVVDLHALTTLQNPKELHDASFEKVVELLAIGLDTERCALFIQSHVKEHTELAWIFNTLTPVAELERMTQFKDKSKKNKKNINAGLLTYPVLMAADILLYQPDKIPVGKDQVQHLELTRMIARKFNQQFGHTFKEPEVLLIEEAAKIMSLEDPKKKMSKSDGPAAYISLFEEPEAIRKKVSRATTDTGKEIRFNPAKKPGISNLITIYSLFAEESVHDVEKKFADKGYAAFKKATAELLIEKLEPFRQKKQELFKRELYIQEILKQGAKRARSIAETTMQDVRSKIGLLLPN</sequence>
<organism evidence="10 11">
    <name type="scientific">Candidatus Wildermuthbacteria bacterium RIFCSPHIGHO2_02_FULL_45_25</name>
    <dbReference type="NCBI Taxonomy" id="1802450"/>
    <lineage>
        <taxon>Bacteria</taxon>
        <taxon>Candidatus Wildermuthiibacteriota</taxon>
    </lineage>
</organism>
<dbReference type="EMBL" id="MHTV01000010">
    <property type="protein sequence ID" value="OHA67461.1"/>
    <property type="molecule type" value="Genomic_DNA"/>
</dbReference>
<dbReference type="InterPro" id="IPR014729">
    <property type="entry name" value="Rossmann-like_a/b/a_fold"/>
</dbReference>
<dbReference type="PRINTS" id="PR01039">
    <property type="entry name" value="TRNASYNTHTRP"/>
</dbReference>
<dbReference type="GO" id="GO:0005524">
    <property type="term" value="F:ATP binding"/>
    <property type="evidence" value="ECO:0007669"/>
    <property type="project" value="UniProtKB-UniRule"/>
</dbReference>